<dbReference type="InterPro" id="IPR002347">
    <property type="entry name" value="SDR_fam"/>
</dbReference>
<accession>A0A6V7NS00</accession>
<dbReference type="InterPro" id="IPR036291">
    <property type="entry name" value="NAD(P)-bd_dom_sf"/>
</dbReference>
<reference evidence="4" key="1">
    <citation type="submission" date="2020-07" db="EMBL/GenBank/DDBJ databases">
        <authorList>
            <person name="Lin J."/>
        </authorList>
    </citation>
    <scope>NUCLEOTIDE SEQUENCE</scope>
</reference>
<keyword evidence="2" id="KW-0560">Oxidoreductase</keyword>
<dbReference type="Gene3D" id="3.40.50.720">
    <property type="entry name" value="NAD(P)-binding Rossmann-like Domain"/>
    <property type="match status" value="2"/>
</dbReference>
<dbReference type="AlphaFoldDB" id="A0A6V7NS00"/>
<organism evidence="4">
    <name type="scientific">Ananas comosus var. bracteatus</name>
    <name type="common">red pineapple</name>
    <dbReference type="NCBI Taxonomy" id="296719"/>
    <lineage>
        <taxon>Eukaryota</taxon>
        <taxon>Viridiplantae</taxon>
        <taxon>Streptophyta</taxon>
        <taxon>Embryophyta</taxon>
        <taxon>Tracheophyta</taxon>
        <taxon>Spermatophyta</taxon>
        <taxon>Magnoliopsida</taxon>
        <taxon>Liliopsida</taxon>
        <taxon>Poales</taxon>
        <taxon>Bromeliaceae</taxon>
        <taxon>Bromelioideae</taxon>
        <taxon>Ananas</taxon>
    </lineage>
</organism>
<evidence type="ECO:0000313" key="4">
    <source>
        <dbReference type="EMBL" id="CAD1821389.1"/>
    </source>
</evidence>
<dbReference type="PRINTS" id="PR00081">
    <property type="entry name" value="GDHRDH"/>
</dbReference>
<evidence type="ECO:0000256" key="2">
    <source>
        <dbReference type="ARBA" id="ARBA00023002"/>
    </source>
</evidence>
<proteinExistence type="inferred from homology"/>
<protein>
    <recommendedName>
        <fullName evidence="5">Short-chain dehydrogenase TIC 32, chloroplastic</fullName>
    </recommendedName>
</protein>
<comment type="similarity">
    <text evidence="1">Belongs to the short-chain dehydrogenases/reductases (SDR) family.</text>
</comment>
<gene>
    <name evidence="4" type="ORF">CB5_LOCUS4600</name>
</gene>
<evidence type="ECO:0008006" key="5">
    <source>
        <dbReference type="Google" id="ProtNLM"/>
    </source>
</evidence>
<evidence type="ECO:0000256" key="1">
    <source>
        <dbReference type="ARBA" id="ARBA00006484"/>
    </source>
</evidence>
<evidence type="ECO:0000256" key="3">
    <source>
        <dbReference type="SAM" id="MobiDB-lite"/>
    </source>
</evidence>
<feature type="region of interest" description="Disordered" evidence="3">
    <location>
        <begin position="356"/>
        <end position="375"/>
    </location>
</feature>
<dbReference type="GO" id="GO:0016491">
    <property type="term" value="F:oxidoreductase activity"/>
    <property type="evidence" value="ECO:0007669"/>
    <property type="project" value="UniProtKB-KW"/>
</dbReference>
<sequence length="375" mass="40499">MLETVKYLMGSPGPSGYGSKTTAEDVTAAAAAACSDLRCITAIVTGATSGIGAETARVLAMRGARLVLPARSLKAAEETKARIAAEFPGAEVFVLPLDLSSLSSVHCFASRFLSLRLPSTSSYSDFEKKNVFCVRLQKQRRKVLVRSRLVGGRRRDDVRHKLSWAFFVDEAAAGDDGGDGAGERIEGRIVNVSSGIHGWFSGDMLRYLDMLTSKKIAYDATKAYALSKLANVLHTKALAERLKEMGANVTANCVHPGIVRTGLTRDHDGFITVKHYRKLTTPRRSSDLLFLLASRLLKTIPQAAATTCYVATHPALRGVSGKYFADCNEAAPSKSASDGQAASQLWRASEAMTAEKAAGRFPESHRNYKHGRSLQ</sequence>
<dbReference type="PANTHER" id="PTHR24320:SF114">
    <property type="entry name" value="OS03G0115700 PROTEIN"/>
    <property type="match status" value="1"/>
</dbReference>
<dbReference type="SUPFAM" id="SSF51735">
    <property type="entry name" value="NAD(P)-binding Rossmann-fold domains"/>
    <property type="match status" value="1"/>
</dbReference>
<dbReference type="EMBL" id="LR862141">
    <property type="protein sequence ID" value="CAD1821389.1"/>
    <property type="molecule type" value="Genomic_DNA"/>
</dbReference>
<dbReference type="Pfam" id="PF00106">
    <property type="entry name" value="adh_short"/>
    <property type="match status" value="1"/>
</dbReference>
<dbReference type="PANTHER" id="PTHR24320">
    <property type="entry name" value="RETINOL DEHYDROGENASE"/>
    <property type="match status" value="1"/>
</dbReference>
<name>A0A6V7NS00_ANACO</name>